<feature type="domain" description="FAD dependent oxidoreductase" evidence="8">
    <location>
        <begin position="7"/>
        <end position="367"/>
    </location>
</feature>
<keyword evidence="4" id="KW-0274">FAD</keyword>
<evidence type="ECO:0000256" key="5">
    <source>
        <dbReference type="ARBA" id="ARBA00023002"/>
    </source>
</evidence>
<dbReference type="PATRIC" id="fig|465721.4.peg.1096"/>
<gene>
    <name evidence="10" type="ORF">ACG33_05135</name>
</gene>
<accession>A0A127F7R7</accession>
<comment type="similarity">
    <text evidence="2 6">Belongs to the FAD-dependent glycerol-3-phosphate dehydrogenase family.</text>
</comment>
<keyword evidence="11" id="KW-1185">Reference proteome</keyword>
<dbReference type="GO" id="GO:0004368">
    <property type="term" value="F:glycerol-3-phosphate dehydrogenase (quinone) activity"/>
    <property type="evidence" value="ECO:0007669"/>
    <property type="project" value="UniProtKB-EC"/>
</dbReference>
<dbReference type="PROSITE" id="PS00977">
    <property type="entry name" value="FAD_G3PDH_1"/>
    <property type="match status" value="1"/>
</dbReference>
<dbReference type="EC" id="1.1.5.3" evidence="6"/>
<dbReference type="STRING" id="465721.ACG33_05135"/>
<organism evidence="10 11">
    <name type="scientific">Steroidobacter denitrificans</name>
    <dbReference type="NCBI Taxonomy" id="465721"/>
    <lineage>
        <taxon>Bacteria</taxon>
        <taxon>Pseudomonadati</taxon>
        <taxon>Pseudomonadota</taxon>
        <taxon>Gammaproteobacteria</taxon>
        <taxon>Steroidobacterales</taxon>
        <taxon>Steroidobacteraceae</taxon>
        <taxon>Steroidobacter</taxon>
    </lineage>
</organism>
<sequence>MADECVDLLIIGGGINGVGIARDAAGRGLKVALVEQADLAAATSSASTKLIHGGLRYLEFFEFRLVREALIERECLLAIAPHLIRPMQFILPHVPGLRPRWQIRLGLFLYDHLGGRKRLPASRAVRIGADRYAPLRAGLEHGFAYADCRVDDSRLVVLNALDAAERGAAIHTRTRFMSATVQTGDAGRRCWQVLCETAHGAQLQLRARAIVNAAGPWVDRVEQCLPIARDQVTARLVKGSHILLPRLFAGDHAFMLQNPDGRIVFAIPYEHEFTLVGTTDVPFQGDPADVRIGTEEIEYLCTTVNRYFRHAAAPKDVRWSYAGVRPLSDDEAANVSKVTRDYRLELTEADSHPPVLLVYGGKITTYRRLAEAALARLIPRLDPAARAGHARHNAPAAVSAGRRDGGPIDASTCRSGDIGPAWTATAALPGGDLPDGDFAAFLSAFQQRWPFLPTGVAHRLAHAYGTRAEIFLGRARSPAELGESFGAGLTRAEVDYLIAHEWARTTDDVLWRRSKLGLYLSPRQVERLAEVMAAAHGPAAASHAATESSAKP</sequence>
<dbReference type="GO" id="GO:0046168">
    <property type="term" value="P:glycerol-3-phosphate catabolic process"/>
    <property type="evidence" value="ECO:0007669"/>
    <property type="project" value="TreeGrafter"/>
</dbReference>
<dbReference type="Pfam" id="PF01266">
    <property type="entry name" value="DAO"/>
    <property type="match status" value="1"/>
</dbReference>
<dbReference type="Gene3D" id="3.30.9.10">
    <property type="entry name" value="D-Amino Acid Oxidase, subunit A, domain 2"/>
    <property type="match status" value="1"/>
</dbReference>
<evidence type="ECO:0000259" key="8">
    <source>
        <dbReference type="Pfam" id="PF01266"/>
    </source>
</evidence>
<dbReference type="InterPro" id="IPR036188">
    <property type="entry name" value="FAD/NAD-bd_sf"/>
</dbReference>
<dbReference type="PRINTS" id="PR01001">
    <property type="entry name" value="FADG3PDH"/>
</dbReference>
<evidence type="ECO:0000256" key="3">
    <source>
        <dbReference type="ARBA" id="ARBA00022630"/>
    </source>
</evidence>
<comment type="catalytic activity">
    <reaction evidence="6">
        <text>a quinone + sn-glycerol 3-phosphate = dihydroxyacetone phosphate + a quinol</text>
        <dbReference type="Rhea" id="RHEA:18977"/>
        <dbReference type="ChEBI" id="CHEBI:24646"/>
        <dbReference type="ChEBI" id="CHEBI:57597"/>
        <dbReference type="ChEBI" id="CHEBI:57642"/>
        <dbReference type="ChEBI" id="CHEBI:132124"/>
        <dbReference type="EC" id="1.1.5.3"/>
    </reaction>
</comment>
<protein>
    <recommendedName>
        <fullName evidence="6">Glycerol-3-phosphate dehydrogenase</fullName>
        <ecNumber evidence="6">1.1.5.3</ecNumber>
    </recommendedName>
</protein>
<dbReference type="InterPro" id="IPR031656">
    <property type="entry name" value="DAO_C"/>
</dbReference>
<dbReference type="AlphaFoldDB" id="A0A127F7R7"/>
<name>A0A127F7R7_STEDE</name>
<evidence type="ECO:0000313" key="11">
    <source>
        <dbReference type="Proteomes" id="UP000070250"/>
    </source>
</evidence>
<dbReference type="Gene3D" id="6.10.250.1890">
    <property type="match status" value="1"/>
</dbReference>
<dbReference type="Gene3D" id="1.10.8.870">
    <property type="entry name" value="Alpha-glycerophosphate oxidase, cap domain"/>
    <property type="match status" value="1"/>
</dbReference>
<dbReference type="NCBIfam" id="NF009906">
    <property type="entry name" value="PRK13369.1"/>
    <property type="match status" value="1"/>
</dbReference>
<evidence type="ECO:0000313" key="10">
    <source>
        <dbReference type="EMBL" id="AMN46493.1"/>
    </source>
</evidence>
<keyword evidence="3 6" id="KW-0285">Flavoprotein</keyword>
<evidence type="ECO:0000256" key="2">
    <source>
        <dbReference type="ARBA" id="ARBA00007330"/>
    </source>
</evidence>
<dbReference type="Proteomes" id="UP000070250">
    <property type="component" value="Chromosome"/>
</dbReference>
<dbReference type="InterPro" id="IPR006076">
    <property type="entry name" value="FAD-dep_OxRdtase"/>
</dbReference>
<feature type="domain" description="Alpha-glycerophosphate oxidase C-terminal" evidence="9">
    <location>
        <begin position="423"/>
        <end position="534"/>
    </location>
</feature>
<dbReference type="SUPFAM" id="SSF54373">
    <property type="entry name" value="FAD-linked reductases, C-terminal domain"/>
    <property type="match status" value="1"/>
</dbReference>
<keyword evidence="5 6" id="KW-0560">Oxidoreductase</keyword>
<dbReference type="InterPro" id="IPR000447">
    <property type="entry name" value="G3P_DH_FAD-dep"/>
</dbReference>
<evidence type="ECO:0000259" key="9">
    <source>
        <dbReference type="Pfam" id="PF16901"/>
    </source>
</evidence>
<dbReference type="Pfam" id="PF16901">
    <property type="entry name" value="DAO_C"/>
    <property type="match status" value="1"/>
</dbReference>
<proteinExistence type="inferred from homology"/>
<feature type="region of interest" description="Disordered" evidence="7">
    <location>
        <begin position="392"/>
        <end position="412"/>
    </location>
</feature>
<dbReference type="EMBL" id="CP011971">
    <property type="protein sequence ID" value="AMN46493.1"/>
    <property type="molecule type" value="Genomic_DNA"/>
</dbReference>
<evidence type="ECO:0000256" key="4">
    <source>
        <dbReference type="ARBA" id="ARBA00022827"/>
    </source>
</evidence>
<dbReference type="KEGG" id="sdf:ACG33_05135"/>
<dbReference type="PROSITE" id="PS00978">
    <property type="entry name" value="FAD_G3PDH_2"/>
    <property type="match status" value="1"/>
</dbReference>
<reference evidence="10 11" key="1">
    <citation type="submission" date="2015-06" db="EMBL/GenBank/DDBJ databases">
        <title>A Comprehensive Approach to Explore the Metabolic and Phylogenetic Diversity of Bacterial Steroid Degradation in the Environment: Testosterone as an Example.</title>
        <authorList>
            <person name="Yang F.-C."/>
            <person name="Chen Y.-L."/>
            <person name="Yu C.-P."/>
            <person name="Tang S.-L."/>
            <person name="Wang P.-H."/>
            <person name="Ismail W."/>
            <person name="Wang C.-H."/>
            <person name="Yang C.-Y."/>
            <person name="Chiang Y.-R."/>
        </authorList>
    </citation>
    <scope>NUCLEOTIDE SEQUENCE [LARGE SCALE GENOMIC DNA]</scope>
    <source>
        <strain evidence="10 11">DSM 18526</strain>
    </source>
</reference>
<dbReference type="PANTHER" id="PTHR11985">
    <property type="entry name" value="GLYCEROL-3-PHOSPHATE DEHYDROGENASE"/>
    <property type="match status" value="1"/>
</dbReference>
<evidence type="ECO:0000256" key="1">
    <source>
        <dbReference type="ARBA" id="ARBA00001974"/>
    </source>
</evidence>
<dbReference type="Gene3D" id="3.50.50.60">
    <property type="entry name" value="FAD/NAD(P)-binding domain"/>
    <property type="match status" value="1"/>
</dbReference>
<dbReference type="InterPro" id="IPR038299">
    <property type="entry name" value="DAO_C_sf"/>
</dbReference>
<dbReference type="GO" id="GO:0009331">
    <property type="term" value="C:glycerol-3-phosphate dehydrogenase (FAD) complex"/>
    <property type="evidence" value="ECO:0007669"/>
    <property type="project" value="UniProtKB-UniRule"/>
</dbReference>
<evidence type="ECO:0000256" key="7">
    <source>
        <dbReference type="SAM" id="MobiDB-lite"/>
    </source>
</evidence>
<evidence type="ECO:0000256" key="6">
    <source>
        <dbReference type="RuleBase" id="RU361217"/>
    </source>
</evidence>
<dbReference type="SUPFAM" id="SSF51905">
    <property type="entry name" value="FAD/NAD(P)-binding domain"/>
    <property type="match status" value="1"/>
</dbReference>
<comment type="cofactor">
    <cofactor evidence="1 6">
        <name>FAD</name>
        <dbReference type="ChEBI" id="CHEBI:57692"/>
    </cofactor>
</comment>
<dbReference type="NCBIfam" id="NF008899">
    <property type="entry name" value="PRK12266.1"/>
    <property type="match status" value="1"/>
</dbReference>
<dbReference type="PANTHER" id="PTHR11985:SF15">
    <property type="entry name" value="GLYCEROL-3-PHOSPHATE DEHYDROGENASE, MITOCHONDRIAL"/>
    <property type="match status" value="1"/>
</dbReference>
<dbReference type="RefSeq" id="WP_066919269.1">
    <property type="nucleotide sequence ID" value="NZ_CP011971.1"/>
</dbReference>